<dbReference type="AlphaFoldDB" id="A0A1Y5T305"/>
<evidence type="ECO:0000256" key="1">
    <source>
        <dbReference type="SAM" id="MobiDB-lite"/>
    </source>
</evidence>
<name>A0A1Y5T305_9RHOB</name>
<proteinExistence type="predicted"/>
<feature type="domain" description="PilZ" evidence="2">
    <location>
        <begin position="191"/>
        <end position="275"/>
    </location>
</feature>
<dbReference type="Pfam" id="PF07238">
    <property type="entry name" value="PilZ"/>
    <property type="match status" value="1"/>
</dbReference>
<gene>
    <name evidence="3" type="ORF">ROA7023_02456</name>
</gene>
<accession>A0A1Y5T305</accession>
<dbReference type="EMBL" id="FWFZ01000011">
    <property type="protein sequence ID" value="SLN54642.1"/>
    <property type="molecule type" value="Genomic_DNA"/>
</dbReference>
<evidence type="ECO:0000313" key="4">
    <source>
        <dbReference type="Proteomes" id="UP000193900"/>
    </source>
</evidence>
<dbReference type="InterPro" id="IPR009875">
    <property type="entry name" value="PilZ_domain"/>
</dbReference>
<reference evidence="3 4" key="1">
    <citation type="submission" date="2017-03" db="EMBL/GenBank/DDBJ databases">
        <authorList>
            <person name="Afonso C.L."/>
            <person name="Miller P.J."/>
            <person name="Scott M.A."/>
            <person name="Spackman E."/>
            <person name="Goraichik I."/>
            <person name="Dimitrov K.M."/>
            <person name="Suarez D.L."/>
            <person name="Swayne D.E."/>
        </authorList>
    </citation>
    <scope>NUCLEOTIDE SEQUENCE [LARGE SCALE GENOMIC DNA]</scope>
    <source>
        <strain evidence="3 4">CECT 7023</strain>
    </source>
</reference>
<dbReference type="Proteomes" id="UP000193900">
    <property type="component" value="Unassembled WGS sequence"/>
</dbReference>
<keyword evidence="4" id="KW-1185">Reference proteome</keyword>
<dbReference type="RefSeq" id="WP_085879301.1">
    <property type="nucleotide sequence ID" value="NZ_FWFZ01000011.1"/>
</dbReference>
<sequence length="298" mass="32525">MLQRIGLCHLVITLLWATSVGADTCELRDRVLRPAAAHSAVLSLVQNGEPHKNGGALAWLLRERAAAIQLDFAEAVSGTALEPDEQRLKSFLRSTFELERVDLSESTIMRRQYLVRTGGDDGASYIRGLMEGFDCTTGTYEEDHPGGAGSDAAAASATAAVDSVHALGIALLVLALLWIMQWLSGRGEALHRRYLTSIPASLRVRETVVPTQINNISRMGAQVSVPRDIELVVDGTVELLTGDSTIRSRVAWCNSHNAGLAFAQRVPENLFRTLTGHTMSQRPVQTHRPRRNVPSRQS</sequence>
<protein>
    <recommendedName>
        <fullName evidence="2">PilZ domain-containing protein</fullName>
    </recommendedName>
</protein>
<feature type="region of interest" description="Disordered" evidence="1">
    <location>
        <begin position="276"/>
        <end position="298"/>
    </location>
</feature>
<evidence type="ECO:0000313" key="3">
    <source>
        <dbReference type="EMBL" id="SLN54642.1"/>
    </source>
</evidence>
<feature type="compositionally biased region" description="Basic residues" evidence="1">
    <location>
        <begin position="285"/>
        <end position="298"/>
    </location>
</feature>
<organism evidence="3 4">
    <name type="scientific">Roseisalinus antarcticus</name>
    <dbReference type="NCBI Taxonomy" id="254357"/>
    <lineage>
        <taxon>Bacteria</taxon>
        <taxon>Pseudomonadati</taxon>
        <taxon>Pseudomonadota</taxon>
        <taxon>Alphaproteobacteria</taxon>
        <taxon>Rhodobacterales</taxon>
        <taxon>Roseobacteraceae</taxon>
        <taxon>Roseisalinus</taxon>
    </lineage>
</organism>
<evidence type="ECO:0000259" key="2">
    <source>
        <dbReference type="Pfam" id="PF07238"/>
    </source>
</evidence>
<dbReference type="SUPFAM" id="SSF141371">
    <property type="entry name" value="PilZ domain-like"/>
    <property type="match status" value="1"/>
</dbReference>
<dbReference type="GO" id="GO:0035438">
    <property type="term" value="F:cyclic-di-GMP binding"/>
    <property type="evidence" value="ECO:0007669"/>
    <property type="project" value="InterPro"/>
</dbReference>